<organism evidence="2 3">
    <name type="scientific">Ciceribacter naphthalenivorans</name>
    <dbReference type="NCBI Taxonomy" id="1118451"/>
    <lineage>
        <taxon>Bacteria</taxon>
        <taxon>Pseudomonadati</taxon>
        <taxon>Pseudomonadota</taxon>
        <taxon>Alphaproteobacteria</taxon>
        <taxon>Hyphomicrobiales</taxon>
        <taxon>Rhizobiaceae</taxon>
        <taxon>Ciceribacter</taxon>
    </lineage>
</organism>
<accession>A0A512HHV8</accession>
<dbReference type="SMART" id="SM00091">
    <property type="entry name" value="PAS"/>
    <property type="match status" value="1"/>
</dbReference>
<comment type="caution">
    <text evidence="2">The sequence shown here is derived from an EMBL/GenBank/DDBJ whole genome shotgun (WGS) entry which is preliminary data.</text>
</comment>
<protein>
    <recommendedName>
        <fullName evidence="1">PAS domain-containing protein</fullName>
    </recommendedName>
</protein>
<dbReference type="InterPro" id="IPR035965">
    <property type="entry name" value="PAS-like_dom_sf"/>
</dbReference>
<evidence type="ECO:0000313" key="2">
    <source>
        <dbReference type="EMBL" id="GEO85031.1"/>
    </source>
</evidence>
<keyword evidence="3" id="KW-1185">Reference proteome</keyword>
<evidence type="ECO:0000313" key="3">
    <source>
        <dbReference type="Proteomes" id="UP000321717"/>
    </source>
</evidence>
<name>A0A512HHV8_9HYPH</name>
<dbReference type="Proteomes" id="UP000321717">
    <property type="component" value="Unassembled WGS sequence"/>
</dbReference>
<proteinExistence type="predicted"/>
<dbReference type="EMBL" id="BJZP01000007">
    <property type="protein sequence ID" value="GEO85031.1"/>
    <property type="molecule type" value="Genomic_DNA"/>
</dbReference>
<dbReference type="Pfam" id="PF08448">
    <property type="entry name" value="PAS_4"/>
    <property type="match status" value="1"/>
</dbReference>
<dbReference type="Gene3D" id="3.30.450.20">
    <property type="entry name" value="PAS domain"/>
    <property type="match status" value="1"/>
</dbReference>
<reference evidence="2 3" key="1">
    <citation type="submission" date="2019-07" db="EMBL/GenBank/DDBJ databases">
        <title>Whole genome shotgun sequence of Rhizobium naphthalenivorans NBRC 107585.</title>
        <authorList>
            <person name="Hosoyama A."/>
            <person name="Uohara A."/>
            <person name="Ohji S."/>
            <person name="Ichikawa N."/>
        </authorList>
    </citation>
    <scope>NUCLEOTIDE SEQUENCE [LARGE SCALE GENOMIC DNA]</scope>
    <source>
        <strain evidence="2 3">NBRC 107585</strain>
    </source>
</reference>
<dbReference type="SUPFAM" id="SSF55785">
    <property type="entry name" value="PYP-like sensor domain (PAS domain)"/>
    <property type="match status" value="1"/>
</dbReference>
<gene>
    <name evidence="2" type="ORF">RNA01_19630</name>
</gene>
<evidence type="ECO:0000259" key="1">
    <source>
        <dbReference type="SMART" id="SM00091"/>
    </source>
</evidence>
<dbReference type="AlphaFoldDB" id="A0A512HHV8"/>
<feature type="domain" description="PAS" evidence="1">
    <location>
        <begin position="62"/>
        <end position="129"/>
    </location>
</feature>
<sequence length="181" mass="19734">MQLRFIGSLIREDADDRSCVQRHAAVLSLLLDRYFGDTRQHSDCPPIELAGLEVRGGGEVQNLNESILDGMPDCIAVVTLDSRFLYANAAHARLLEATQLEIVGLNLFDFVDDAQSAEAISHQLDRCFAGEPSEGFCCWRVSGKGLSLRNRVVPLRSSRGEVMGAIITLVNESNSTVSIAA</sequence>
<dbReference type="InterPro" id="IPR013656">
    <property type="entry name" value="PAS_4"/>
</dbReference>
<dbReference type="InterPro" id="IPR000014">
    <property type="entry name" value="PAS"/>
</dbReference>